<name>A0ABT5ZAR3_9ACTN</name>
<comment type="caution">
    <text evidence="1">The sequence shown here is derived from an EMBL/GenBank/DDBJ whole genome shotgun (WGS) entry which is preliminary data.</text>
</comment>
<keyword evidence="2" id="KW-1185">Reference proteome</keyword>
<proteinExistence type="predicted"/>
<accession>A0ABT5ZAR3</accession>
<dbReference type="EMBL" id="JARHTQ010000043">
    <property type="protein sequence ID" value="MDF2260931.1"/>
    <property type="molecule type" value="Genomic_DNA"/>
</dbReference>
<gene>
    <name evidence="1" type="ORF">P2L57_36020</name>
</gene>
<evidence type="ECO:0000313" key="1">
    <source>
        <dbReference type="EMBL" id="MDF2260931.1"/>
    </source>
</evidence>
<dbReference type="Proteomes" id="UP001220022">
    <property type="component" value="Unassembled WGS sequence"/>
</dbReference>
<sequence length="212" mass="23446">MEELPDLEIEGGEWYRAVPPPAVPVPARHMPPELHGKPALAVIDGLGALHDLRILGDAHQDQTGRWVNVVPELDYWRTHITPGTSAPARRVPLDQVWVEHRLPYEASAERPFTAAVPASDPNALLRRLAPGPGTPGGRTPLPARTVPHLHGRRIIQVNPLGFAWNLRAVSEPYDLDGEITVNVVSAHDYYRWVITGKAPDPTPIALYLLWTE</sequence>
<protein>
    <submittedName>
        <fullName evidence="1">Uncharacterized protein</fullName>
    </submittedName>
</protein>
<evidence type="ECO:0000313" key="2">
    <source>
        <dbReference type="Proteomes" id="UP001220022"/>
    </source>
</evidence>
<reference evidence="1 2" key="1">
    <citation type="submission" date="2023-03" db="EMBL/GenBank/DDBJ databases">
        <title>Draft genome sequence of type strain Streptomyces ferralitis JCM 14344.</title>
        <authorList>
            <person name="Klaysubun C."/>
            <person name="Duangmal K."/>
        </authorList>
    </citation>
    <scope>NUCLEOTIDE SEQUENCE [LARGE SCALE GENOMIC DNA]</scope>
    <source>
        <strain evidence="1 2">JCM 14344</strain>
    </source>
</reference>
<organism evidence="1 2">
    <name type="scientific">Streptantibioticus ferralitis</name>
    <dbReference type="NCBI Taxonomy" id="236510"/>
    <lineage>
        <taxon>Bacteria</taxon>
        <taxon>Bacillati</taxon>
        <taxon>Actinomycetota</taxon>
        <taxon>Actinomycetes</taxon>
        <taxon>Kitasatosporales</taxon>
        <taxon>Streptomycetaceae</taxon>
        <taxon>Streptantibioticus</taxon>
    </lineage>
</organism>
<dbReference type="RefSeq" id="WP_275822029.1">
    <property type="nucleotide sequence ID" value="NZ_BAAANM010000041.1"/>
</dbReference>